<accession>F4ZGC9</accession>
<sequence length="34" mass="3698">MKPKHQPKQTPSGLHPLKNSSASTSISNKVLNEI</sequence>
<keyword evidence="2" id="KW-0496">Mitochondrion</keyword>
<organism evidence="2">
    <name type="scientific">Toxolasma parvum</name>
    <name type="common">Lilliput</name>
    <name type="synonym">Carunculina parva</name>
    <dbReference type="NCBI Taxonomy" id="227614"/>
    <lineage>
        <taxon>Eukaryota</taxon>
        <taxon>Metazoa</taxon>
        <taxon>Spiralia</taxon>
        <taxon>Lophotrochozoa</taxon>
        <taxon>Mollusca</taxon>
        <taxon>Bivalvia</taxon>
        <taxon>Autobranchia</taxon>
        <taxon>Heteroconchia</taxon>
        <taxon>Palaeoheterodonta</taxon>
        <taxon>Unionida</taxon>
        <taxon>Unionoidea</taxon>
        <taxon>Unionidae</taxon>
        <taxon>Ambleminae</taxon>
        <taxon>Lampsilini</taxon>
        <taxon>Toxolasma</taxon>
    </lineage>
</organism>
<dbReference type="RefSeq" id="YP_004425087.1">
    <property type="nucleotide sequence ID" value="NC_015483.1"/>
</dbReference>
<dbReference type="CTD" id="10549119"/>
<name>F4ZGC9_TOXPA</name>
<geneLocation type="mitochondrion" evidence="2"/>
<evidence type="ECO:0000256" key="1">
    <source>
        <dbReference type="SAM" id="MobiDB-lite"/>
    </source>
</evidence>
<evidence type="ECO:0000313" key="2">
    <source>
        <dbReference type="EMBL" id="ADL62651.1"/>
    </source>
</evidence>
<dbReference type="GeneID" id="10549320"/>
<dbReference type="AlphaFoldDB" id="F4ZGC9"/>
<protein>
    <submittedName>
        <fullName evidence="2">H open reading frame</fullName>
    </submittedName>
</protein>
<gene>
    <name evidence="2" type="primary">HORF</name>
</gene>
<feature type="region of interest" description="Disordered" evidence="1">
    <location>
        <begin position="1"/>
        <end position="34"/>
    </location>
</feature>
<dbReference type="EMBL" id="HM856639">
    <property type="protein sequence ID" value="ADL62651.1"/>
    <property type="molecule type" value="Genomic_DNA"/>
</dbReference>
<proteinExistence type="predicted"/>
<feature type="compositionally biased region" description="Polar residues" evidence="1">
    <location>
        <begin position="8"/>
        <end position="34"/>
    </location>
</feature>
<reference evidence="2" key="1">
    <citation type="journal article" date="2011" name="Mol. Biol. Evol.">
        <title>Novel protein genes in animal mtDNA: a new sex determination system in freshwater mussels (Bivalvia: Unionoida)?</title>
        <authorList>
            <person name="Breton S."/>
            <person name="Stewart D.T."/>
            <person name="Shepardson S."/>
            <person name="Trdan R.J."/>
            <person name="Bogan A.E."/>
            <person name="Chapman E.G."/>
            <person name="Ruminas A.J."/>
            <person name="Piontkivska H."/>
            <person name="Hoeh W.R."/>
        </authorList>
    </citation>
    <scope>NUCLEOTIDE SEQUENCE</scope>
    <source>
        <strain evidence="2">H1805</strain>
    </source>
</reference>